<feature type="chain" id="PRO_5046269611" evidence="1">
    <location>
        <begin position="19"/>
        <end position="202"/>
    </location>
</feature>
<protein>
    <submittedName>
        <fullName evidence="2">Uncharacterized protein</fullName>
    </submittedName>
</protein>
<feature type="signal peptide" evidence="1">
    <location>
        <begin position="1"/>
        <end position="18"/>
    </location>
</feature>
<proteinExistence type="predicted"/>
<evidence type="ECO:0000313" key="2">
    <source>
        <dbReference type="EMBL" id="KAK2962612.1"/>
    </source>
</evidence>
<keyword evidence="1" id="KW-0732">Signal</keyword>
<keyword evidence="3" id="KW-1185">Reference proteome</keyword>
<accession>A0ABQ9YFR2</accession>
<evidence type="ECO:0000256" key="1">
    <source>
        <dbReference type="SAM" id="SignalP"/>
    </source>
</evidence>
<evidence type="ECO:0000313" key="3">
    <source>
        <dbReference type="Proteomes" id="UP001281761"/>
    </source>
</evidence>
<name>A0ABQ9YFR2_9EUKA</name>
<gene>
    <name evidence="2" type="ORF">BLNAU_2445</name>
</gene>
<dbReference type="Proteomes" id="UP001281761">
    <property type="component" value="Unassembled WGS sequence"/>
</dbReference>
<organism evidence="2 3">
    <name type="scientific">Blattamonas nauphoetae</name>
    <dbReference type="NCBI Taxonomy" id="2049346"/>
    <lineage>
        <taxon>Eukaryota</taxon>
        <taxon>Metamonada</taxon>
        <taxon>Preaxostyla</taxon>
        <taxon>Oxymonadida</taxon>
        <taxon>Blattamonas</taxon>
    </lineage>
</organism>
<comment type="caution">
    <text evidence="2">The sequence shown here is derived from an EMBL/GenBank/DDBJ whole genome shotgun (WGS) entry which is preliminary data.</text>
</comment>
<reference evidence="2 3" key="1">
    <citation type="journal article" date="2022" name="bioRxiv">
        <title>Genomics of Preaxostyla Flagellates Illuminates Evolutionary Transitions and the Path Towards Mitochondrial Loss.</title>
        <authorList>
            <person name="Novak L.V.F."/>
            <person name="Treitli S.C."/>
            <person name="Pyrih J."/>
            <person name="Halakuc P."/>
            <person name="Pipaliya S.V."/>
            <person name="Vacek V."/>
            <person name="Brzon O."/>
            <person name="Soukal P."/>
            <person name="Eme L."/>
            <person name="Dacks J.B."/>
            <person name="Karnkowska A."/>
            <person name="Elias M."/>
            <person name="Hampl V."/>
        </authorList>
    </citation>
    <scope>NUCLEOTIDE SEQUENCE [LARGE SCALE GENOMIC DNA]</scope>
    <source>
        <strain evidence="2">NAU3</strain>
        <tissue evidence="2">Gut</tissue>
    </source>
</reference>
<sequence length="202" mass="22258">MNCSSMQTCLMNLLLLFFREHNLFISHDTLTSLQTTTVPINELHLSVLSVWEKKFGKCVEEILQLKSIWSQTTQWNGTASSVSISSFLSFQSSWLDHTVFLLLPRWYINLRGNAGSPSLGSIETDSCGAHSSPDGQCSSPPTPTSITLSFFHATPSKQPIVLLPRPILICPSTWTPPSTFTSIHPRPTPASCSTASKVSCWS</sequence>
<dbReference type="EMBL" id="JARBJD010000010">
    <property type="protein sequence ID" value="KAK2962612.1"/>
    <property type="molecule type" value="Genomic_DNA"/>
</dbReference>